<evidence type="ECO:0008006" key="4">
    <source>
        <dbReference type="Google" id="ProtNLM"/>
    </source>
</evidence>
<name>A0ABV4GBF8_9BRAD</name>
<evidence type="ECO:0000313" key="3">
    <source>
        <dbReference type="Proteomes" id="UP001565474"/>
    </source>
</evidence>
<dbReference type="Proteomes" id="UP001565474">
    <property type="component" value="Unassembled WGS sequence"/>
</dbReference>
<evidence type="ECO:0000256" key="1">
    <source>
        <dbReference type="SAM" id="Phobius"/>
    </source>
</evidence>
<keyword evidence="1" id="KW-0812">Transmembrane</keyword>
<keyword evidence="1" id="KW-0472">Membrane</keyword>
<dbReference type="EMBL" id="JBGBZN010000002">
    <property type="protein sequence ID" value="MEY9469262.1"/>
    <property type="molecule type" value="Genomic_DNA"/>
</dbReference>
<organism evidence="2 3">
    <name type="scientific">Bradyrhizobium yuanmingense</name>
    <dbReference type="NCBI Taxonomy" id="108015"/>
    <lineage>
        <taxon>Bacteria</taxon>
        <taxon>Pseudomonadati</taxon>
        <taxon>Pseudomonadota</taxon>
        <taxon>Alphaproteobacteria</taxon>
        <taxon>Hyphomicrobiales</taxon>
        <taxon>Nitrobacteraceae</taxon>
        <taxon>Bradyrhizobium</taxon>
    </lineage>
</organism>
<comment type="caution">
    <text evidence="2">The sequence shown here is derived from an EMBL/GenBank/DDBJ whole genome shotgun (WGS) entry which is preliminary data.</text>
</comment>
<keyword evidence="3" id="KW-1185">Reference proteome</keyword>
<keyword evidence="1" id="KW-1133">Transmembrane helix</keyword>
<reference evidence="2 3" key="1">
    <citation type="submission" date="2024-07" db="EMBL/GenBank/DDBJ databases">
        <title>Genomic Encyclopedia of Type Strains, Phase V (KMG-V): Genome sequencing to study the core and pangenomes of soil and plant-associated prokaryotes.</title>
        <authorList>
            <person name="Whitman W."/>
        </authorList>
    </citation>
    <scope>NUCLEOTIDE SEQUENCE [LARGE SCALE GENOMIC DNA]</scope>
    <source>
        <strain evidence="2 3">USDA 222</strain>
    </source>
</reference>
<proteinExistence type="predicted"/>
<feature type="transmembrane region" description="Helical" evidence="1">
    <location>
        <begin position="12"/>
        <end position="35"/>
    </location>
</feature>
<sequence>MPTGAEARNGRIAAGVMGGFAVGVLAGAAVGAPYWGPYPYYPAPIYYPPAPYFAPYGTVYYSPCVRRTVWDGRRWRRVRVCY</sequence>
<evidence type="ECO:0000313" key="2">
    <source>
        <dbReference type="EMBL" id="MEY9469262.1"/>
    </source>
</evidence>
<gene>
    <name evidence="2" type="ORF">ABH992_001661</name>
</gene>
<protein>
    <recommendedName>
        <fullName evidence="4">Sulfur globule protein</fullName>
    </recommendedName>
</protein>
<accession>A0ABV4GBF8</accession>